<keyword evidence="3" id="KW-1185">Reference proteome</keyword>
<protein>
    <submittedName>
        <fullName evidence="2">Uncharacterized protein</fullName>
    </submittedName>
</protein>
<dbReference type="AlphaFoldDB" id="A0A1R3JLD3"/>
<name>A0A1R3JLD3_COCAP</name>
<evidence type="ECO:0000313" key="2">
    <source>
        <dbReference type="EMBL" id="OMO95631.1"/>
    </source>
</evidence>
<dbReference type="EMBL" id="AWWV01007617">
    <property type="protein sequence ID" value="OMO95631.1"/>
    <property type="molecule type" value="Genomic_DNA"/>
</dbReference>
<organism evidence="2 3">
    <name type="scientific">Corchorus capsularis</name>
    <name type="common">Jute</name>
    <dbReference type="NCBI Taxonomy" id="210143"/>
    <lineage>
        <taxon>Eukaryota</taxon>
        <taxon>Viridiplantae</taxon>
        <taxon>Streptophyta</taxon>
        <taxon>Embryophyta</taxon>
        <taxon>Tracheophyta</taxon>
        <taxon>Spermatophyta</taxon>
        <taxon>Magnoliopsida</taxon>
        <taxon>eudicotyledons</taxon>
        <taxon>Gunneridae</taxon>
        <taxon>Pentapetalae</taxon>
        <taxon>rosids</taxon>
        <taxon>malvids</taxon>
        <taxon>Malvales</taxon>
        <taxon>Malvaceae</taxon>
        <taxon>Grewioideae</taxon>
        <taxon>Apeibeae</taxon>
        <taxon>Corchorus</taxon>
    </lineage>
</organism>
<proteinExistence type="predicted"/>
<evidence type="ECO:0000256" key="1">
    <source>
        <dbReference type="SAM" id="MobiDB-lite"/>
    </source>
</evidence>
<accession>A0A1R3JLD3</accession>
<feature type="region of interest" description="Disordered" evidence="1">
    <location>
        <begin position="1"/>
        <end position="21"/>
    </location>
</feature>
<evidence type="ECO:0000313" key="3">
    <source>
        <dbReference type="Proteomes" id="UP000188268"/>
    </source>
</evidence>
<sequence>MAGLDLKDWREASPSQDSATL</sequence>
<reference evidence="2 3" key="1">
    <citation type="submission" date="2013-09" db="EMBL/GenBank/DDBJ databases">
        <title>Corchorus capsularis genome sequencing.</title>
        <authorList>
            <person name="Alam M."/>
            <person name="Haque M.S."/>
            <person name="Islam M.S."/>
            <person name="Emdad E.M."/>
            <person name="Islam M.M."/>
            <person name="Ahmed B."/>
            <person name="Halim A."/>
            <person name="Hossen Q.M.M."/>
            <person name="Hossain M.Z."/>
            <person name="Ahmed R."/>
            <person name="Khan M.M."/>
            <person name="Islam R."/>
            <person name="Rashid M.M."/>
            <person name="Khan S.A."/>
            <person name="Rahman M.S."/>
            <person name="Alam M."/>
        </authorList>
    </citation>
    <scope>NUCLEOTIDE SEQUENCE [LARGE SCALE GENOMIC DNA]</scope>
    <source>
        <strain evidence="3">cv. CVL-1</strain>
        <tissue evidence="2">Whole seedling</tissue>
    </source>
</reference>
<gene>
    <name evidence="2" type="ORF">CCACVL1_05339</name>
</gene>
<comment type="caution">
    <text evidence="2">The sequence shown here is derived from an EMBL/GenBank/DDBJ whole genome shotgun (WGS) entry which is preliminary data.</text>
</comment>
<dbReference type="Proteomes" id="UP000188268">
    <property type="component" value="Unassembled WGS sequence"/>
</dbReference>
<dbReference type="Gramene" id="OMO95631">
    <property type="protein sequence ID" value="OMO95631"/>
    <property type="gene ID" value="CCACVL1_05339"/>
</dbReference>
<feature type="compositionally biased region" description="Basic and acidic residues" evidence="1">
    <location>
        <begin position="1"/>
        <end position="11"/>
    </location>
</feature>